<evidence type="ECO:0000313" key="1">
    <source>
        <dbReference type="EMBL" id="CAH1253771.1"/>
    </source>
</evidence>
<name>A0A8J9ZGZ2_BRALA</name>
<gene>
    <name evidence="1" type="primary">Hypp1241</name>
    <name evidence="1" type="ORF">BLAG_LOCUS13421</name>
</gene>
<organism evidence="1 2">
    <name type="scientific">Branchiostoma lanceolatum</name>
    <name type="common">Common lancelet</name>
    <name type="synonym">Amphioxus lanceolatum</name>
    <dbReference type="NCBI Taxonomy" id="7740"/>
    <lineage>
        <taxon>Eukaryota</taxon>
        <taxon>Metazoa</taxon>
        <taxon>Chordata</taxon>
        <taxon>Cephalochordata</taxon>
        <taxon>Leptocardii</taxon>
        <taxon>Amphioxiformes</taxon>
        <taxon>Branchiostomatidae</taxon>
        <taxon>Branchiostoma</taxon>
    </lineage>
</organism>
<sequence length="93" mass="10623">MAVSGDSTYEKQLQNYDCSFAAGRARRKYFKEEVFCIFSPVYPTGSTRQPASAFNSGCFSVRLRLNRQPSLRQRKTPLFLHNYTQPGSGFTVR</sequence>
<accession>A0A8J9ZGZ2</accession>
<dbReference type="EMBL" id="OV696687">
    <property type="protein sequence ID" value="CAH1253771.1"/>
    <property type="molecule type" value="Genomic_DNA"/>
</dbReference>
<protein>
    <submittedName>
        <fullName evidence="1">Hypp1241 protein</fullName>
    </submittedName>
</protein>
<proteinExistence type="predicted"/>
<keyword evidence="2" id="KW-1185">Reference proteome</keyword>
<reference evidence="1" key="1">
    <citation type="submission" date="2022-01" db="EMBL/GenBank/DDBJ databases">
        <authorList>
            <person name="Braso-Vives M."/>
        </authorList>
    </citation>
    <scope>NUCLEOTIDE SEQUENCE</scope>
</reference>
<dbReference type="Proteomes" id="UP000838412">
    <property type="component" value="Chromosome 2"/>
</dbReference>
<evidence type="ECO:0000313" key="2">
    <source>
        <dbReference type="Proteomes" id="UP000838412"/>
    </source>
</evidence>
<dbReference type="AlphaFoldDB" id="A0A8J9ZGZ2"/>